<reference evidence="5 7" key="2">
    <citation type="submission" date="2016-10" db="EMBL/GenBank/DDBJ databases">
        <authorList>
            <person name="Varghese N."/>
            <person name="Submissions S."/>
        </authorList>
    </citation>
    <scope>NUCLEOTIDE SEQUENCE [LARGE SCALE GENOMIC DNA]</scope>
    <source>
        <strain evidence="5 7">CBMB27</strain>
    </source>
</reference>
<feature type="domain" description="SMP-30/Gluconolactonase/LRE-like region" evidence="3">
    <location>
        <begin position="97"/>
        <end position="391"/>
    </location>
</feature>
<dbReference type="Proteomes" id="UP000199140">
    <property type="component" value="Unassembled WGS sequence"/>
</dbReference>
<dbReference type="Pfam" id="PF08450">
    <property type="entry name" value="SGL"/>
    <property type="match status" value="1"/>
</dbReference>
<evidence type="ECO:0000256" key="2">
    <source>
        <dbReference type="SAM" id="MobiDB-lite"/>
    </source>
</evidence>
<evidence type="ECO:0000313" key="6">
    <source>
        <dbReference type="Proteomes" id="UP000185487"/>
    </source>
</evidence>
<dbReference type="Proteomes" id="UP000185487">
    <property type="component" value="Chromosome"/>
</dbReference>
<dbReference type="Gene3D" id="2.120.10.30">
    <property type="entry name" value="TolB, C-terminal domain"/>
    <property type="match status" value="1"/>
</dbReference>
<dbReference type="PANTHER" id="PTHR47572:SF4">
    <property type="entry name" value="LACTONASE DRP35"/>
    <property type="match status" value="1"/>
</dbReference>
<keyword evidence="1 4" id="KW-0378">Hydrolase</keyword>
<dbReference type="EMBL" id="CP015367">
    <property type="protein sequence ID" value="APT29469.1"/>
    <property type="molecule type" value="Genomic_DNA"/>
</dbReference>
<gene>
    <name evidence="4" type="ORF">MCBMB27_00178</name>
    <name evidence="5" type="ORF">SAMN05192567_108156</name>
</gene>
<dbReference type="AlphaFoldDB" id="A0AAE8L696"/>
<feature type="region of interest" description="Disordered" evidence="2">
    <location>
        <begin position="212"/>
        <end position="237"/>
    </location>
</feature>
<dbReference type="RefSeq" id="WP_075381838.1">
    <property type="nucleotide sequence ID" value="NZ_CP015367.1"/>
</dbReference>
<proteinExistence type="predicted"/>
<feature type="region of interest" description="Disordered" evidence="2">
    <location>
        <begin position="1"/>
        <end position="21"/>
    </location>
</feature>
<protein>
    <submittedName>
        <fullName evidence="5">Gluconolactonase</fullName>
        <ecNumber evidence="4">3.1.1.17</ecNumber>
    </submittedName>
</protein>
<dbReference type="EMBL" id="FOPK01000008">
    <property type="protein sequence ID" value="SFG81664.1"/>
    <property type="molecule type" value="Genomic_DNA"/>
</dbReference>
<sequence>MRSSQTDTSGVEAKRGPARPSRRAILAGLAAFAATPDGAEAQPEPPSTVTNPPRDFRPGAAPTTYFTDPDVVAVDPAFEPYIVPNSAIRRLWTGALWAEGPAWNAVGRYLVWSDIPNNRQMRWLEEDGHVSVFRMPSNNANGNSFDHQGRQISCEHATGRVVRYELDGAATILADAFDGKPLNSPNDVVQHPDGAYWFTDPPYGALLYEGLPDAAGGPSNPQGHLDPRLGQPAGTAPRRRVLPNAVYRIDPSGRIDRVLTDDEVPDPNGLCFSPDHRTLYVCSTGKGPGDTGPGGKGEIYAFDVGGGALLSNKRLFSDCIVDGVKCGPDGLRADVDGNLWISSNAGRAVGYNGVTVWSPKGKLIGRIRLPEVCGNLTFCGPKRNRLFMAASQSLYALTVNTQGAGPA</sequence>
<dbReference type="GO" id="GO:0004341">
    <property type="term" value="F:gluconolactonase activity"/>
    <property type="evidence" value="ECO:0007669"/>
    <property type="project" value="UniProtKB-EC"/>
</dbReference>
<dbReference type="InterPro" id="IPR051262">
    <property type="entry name" value="SMP-30/CGR1_Lactonase"/>
</dbReference>
<evidence type="ECO:0000259" key="3">
    <source>
        <dbReference type="Pfam" id="PF08450"/>
    </source>
</evidence>
<dbReference type="EC" id="3.1.1.17" evidence="4"/>
<evidence type="ECO:0000313" key="4">
    <source>
        <dbReference type="EMBL" id="APT29469.1"/>
    </source>
</evidence>
<organism evidence="5 7">
    <name type="scientific">Methylobacterium phyllosphaerae</name>
    <dbReference type="NCBI Taxonomy" id="418223"/>
    <lineage>
        <taxon>Bacteria</taxon>
        <taxon>Pseudomonadati</taxon>
        <taxon>Pseudomonadota</taxon>
        <taxon>Alphaproteobacteria</taxon>
        <taxon>Hyphomicrobiales</taxon>
        <taxon>Methylobacteriaceae</taxon>
        <taxon>Methylobacterium</taxon>
    </lineage>
</organism>
<evidence type="ECO:0000256" key="1">
    <source>
        <dbReference type="ARBA" id="ARBA00022801"/>
    </source>
</evidence>
<name>A0AAE8L696_9HYPH</name>
<evidence type="ECO:0000313" key="5">
    <source>
        <dbReference type="EMBL" id="SFG81664.1"/>
    </source>
</evidence>
<dbReference type="InterPro" id="IPR011042">
    <property type="entry name" value="6-blade_b-propeller_TolB-like"/>
</dbReference>
<dbReference type="KEGG" id="mphy:MCBMB27_00178"/>
<evidence type="ECO:0000313" key="7">
    <source>
        <dbReference type="Proteomes" id="UP000199140"/>
    </source>
</evidence>
<dbReference type="SUPFAM" id="SSF63829">
    <property type="entry name" value="Calcium-dependent phosphotriesterase"/>
    <property type="match status" value="1"/>
</dbReference>
<dbReference type="InterPro" id="IPR013658">
    <property type="entry name" value="SGL"/>
</dbReference>
<reference evidence="4 6" key="1">
    <citation type="submission" date="2016-04" db="EMBL/GenBank/DDBJ databases">
        <title>Complete genome sequencing and analysis of CBMB27, Methylobacterium phyllosphaerae isolated from leaf tissues of rice (Oryza sativa L.).</title>
        <authorList>
            <person name="Lee Y."/>
            <person name="Hwangbo K."/>
            <person name="Chung H."/>
            <person name="Yoo J."/>
            <person name="Kim K.Y."/>
            <person name="Sa T.M."/>
            <person name="Um Y."/>
            <person name="Madhaiyan M."/>
        </authorList>
    </citation>
    <scope>NUCLEOTIDE SEQUENCE [LARGE SCALE GENOMIC DNA]</scope>
    <source>
        <strain evidence="4 6">CBMB27</strain>
    </source>
</reference>
<feature type="region of interest" description="Disordered" evidence="2">
    <location>
        <begin position="33"/>
        <end position="63"/>
    </location>
</feature>
<dbReference type="PANTHER" id="PTHR47572">
    <property type="entry name" value="LIPOPROTEIN-RELATED"/>
    <property type="match status" value="1"/>
</dbReference>
<accession>A0AAE8L696</accession>
<keyword evidence="6" id="KW-1185">Reference proteome</keyword>